<name>A0A8J5T9I7_ZIZPA</name>
<dbReference type="Proteomes" id="UP000729402">
    <property type="component" value="Unassembled WGS sequence"/>
</dbReference>
<reference evidence="1" key="1">
    <citation type="journal article" date="2021" name="bioRxiv">
        <title>Whole Genome Assembly and Annotation of Northern Wild Rice, Zizania palustris L., Supports a Whole Genome Duplication in the Zizania Genus.</title>
        <authorList>
            <person name="Haas M."/>
            <person name="Kono T."/>
            <person name="Macchietto M."/>
            <person name="Millas R."/>
            <person name="McGilp L."/>
            <person name="Shao M."/>
            <person name="Duquette J."/>
            <person name="Hirsch C.N."/>
            <person name="Kimball J."/>
        </authorList>
    </citation>
    <scope>NUCLEOTIDE SEQUENCE</scope>
    <source>
        <tissue evidence="1">Fresh leaf tissue</tissue>
    </source>
</reference>
<proteinExistence type="predicted"/>
<accession>A0A8J5T9I7</accession>
<reference evidence="1" key="2">
    <citation type="submission" date="2021-02" db="EMBL/GenBank/DDBJ databases">
        <authorList>
            <person name="Kimball J.A."/>
            <person name="Haas M.W."/>
            <person name="Macchietto M."/>
            <person name="Kono T."/>
            <person name="Duquette J."/>
            <person name="Shao M."/>
        </authorList>
    </citation>
    <scope>NUCLEOTIDE SEQUENCE</scope>
    <source>
        <tissue evidence="1">Fresh leaf tissue</tissue>
    </source>
</reference>
<dbReference type="EMBL" id="JAAALK010000284">
    <property type="protein sequence ID" value="KAG8068751.1"/>
    <property type="molecule type" value="Genomic_DNA"/>
</dbReference>
<keyword evidence="2" id="KW-1185">Reference proteome</keyword>
<organism evidence="1 2">
    <name type="scientific">Zizania palustris</name>
    <name type="common">Northern wild rice</name>
    <dbReference type="NCBI Taxonomy" id="103762"/>
    <lineage>
        <taxon>Eukaryota</taxon>
        <taxon>Viridiplantae</taxon>
        <taxon>Streptophyta</taxon>
        <taxon>Embryophyta</taxon>
        <taxon>Tracheophyta</taxon>
        <taxon>Spermatophyta</taxon>
        <taxon>Magnoliopsida</taxon>
        <taxon>Liliopsida</taxon>
        <taxon>Poales</taxon>
        <taxon>Poaceae</taxon>
        <taxon>BOP clade</taxon>
        <taxon>Oryzoideae</taxon>
        <taxon>Oryzeae</taxon>
        <taxon>Zizaniinae</taxon>
        <taxon>Zizania</taxon>
    </lineage>
</organism>
<evidence type="ECO:0000313" key="1">
    <source>
        <dbReference type="EMBL" id="KAG8068751.1"/>
    </source>
</evidence>
<evidence type="ECO:0000313" key="2">
    <source>
        <dbReference type="Proteomes" id="UP000729402"/>
    </source>
</evidence>
<sequence>MNIMFKVHSQRPDRERFNTNTADALDRPHPDGVDILEDDTIVRVRTRNVPKGLTPMLRKTNRLDESTLLGINPTWERGQGTLLDGDFHSYLVQYGSQDNFFSPKRVQILWDDRRLTLELV</sequence>
<protein>
    <submittedName>
        <fullName evidence="1">Uncharacterized protein</fullName>
    </submittedName>
</protein>
<dbReference type="AlphaFoldDB" id="A0A8J5T9I7"/>
<gene>
    <name evidence="1" type="ORF">GUJ93_ZPchr0005g15647</name>
</gene>
<comment type="caution">
    <text evidence="1">The sequence shown here is derived from an EMBL/GenBank/DDBJ whole genome shotgun (WGS) entry which is preliminary data.</text>
</comment>